<evidence type="ECO:0000256" key="12">
    <source>
        <dbReference type="SAM" id="MobiDB-lite"/>
    </source>
</evidence>
<evidence type="ECO:0000256" key="4">
    <source>
        <dbReference type="ARBA" id="ARBA00022833"/>
    </source>
</evidence>
<evidence type="ECO:0000313" key="15">
    <source>
        <dbReference type="EMBL" id="CAK8673864.1"/>
    </source>
</evidence>
<dbReference type="InterPro" id="IPR050453">
    <property type="entry name" value="LIM_Homeobox_TF"/>
</dbReference>
<dbReference type="SUPFAM" id="SSF46689">
    <property type="entry name" value="Homeodomain-like"/>
    <property type="match status" value="1"/>
</dbReference>
<dbReference type="Proteomes" id="UP001642483">
    <property type="component" value="Unassembled WGS sequence"/>
</dbReference>
<organism evidence="15 16">
    <name type="scientific">Clavelina lepadiformis</name>
    <name type="common">Light-bulb sea squirt</name>
    <name type="synonym">Ascidia lepadiformis</name>
    <dbReference type="NCBI Taxonomy" id="159417"/>
    <lineage>
        <taxon>Eukaryota</taxon>
        <taxon>Metazoa</taxon>
        <taxon>Chordata</taxon>
        <taxon>Tunicata</taxon>
        <taxon>Ascidiacea</taxon>
        <taxon>Aplousobranchia</taxon>
        <taxon>Clavelinidae</taxon>
        <taxon>Clavelina</taxon>
    </lineage>
</organism>
<gene>
    <name evidence="15" type="ORF">CVLEPA_LOCUS3608</name>
</gene>
<dbReference type="EMBL" id="CAWYQH010000002">
    <property type="protein sequence ID" value="CAK8673864.1"/>
    <property type="molecule type" value="Genomic_DNA"/>
</dbReference>
<evidence type="ECO:0000256" key="3">
    <source>
        <dbReference type="ARBA" id="ARBA00022737"/>
    </source>
</evidence>
<protein>
    <submittedName>
        <fullName evidence="15">Uncharacterized protein</fullName>
    </submittedName>
</protein>
<dbReference type="InterPro" id="IPR001781">
    <property type="entry name" value="Znf_LIM"/>
</dbReference>
<feature type="region of interest" description="Disordered" evidence="12">
    <location>
        <begin position="294"/>
        <end position="386"/>
    </location>
</feature>
<dbReference type="Pfam" id="PF00412">
    <property type="entry name" value="LIM"/>
    <property type="match status" value="2"/>
</dbReference>
<dbReference type="SMART" id="SM00132">
    <property type="entry name" value="LIM"/>
    <property type="match status" value="2"/>
</dbReference>
<keyword evidence="3" id="KW-0677">Repeat</keyword>
<keyword evidence="4 10" id="KW-0862">Zinc</keyword>
<dbReference type="SUPFAM" id="SSF57716">
    <property type="entry name" value="Glucocorticoid receptor-like (DNA-binding domain)"/>
    <property type="match status" value="2"/>
</dbReference>
<proteinExistence type="predicted"/>
<dbReference type="SMART" id="SM00389">
    <property type="entry name" value="HOX"/>
    <property type="match status" value="1"/>
</dbReference>
<feature type="compositionally biased region" description="Polar residues" evidence="12">
    <location>
        <begin position="338"/>
        <end position="352"/>
    </location>
</feature>
<dbReference type="CDD" id="cd00086">
    <property type="entry name" value="homeodomain"/>
    <property type="match status" value="1"/>
</dbReference>
<keyword evidence="8 9" id="KW-0539">Nucleus</keyword>
<dbReference type="InterPro" id="IPR017970">
    <property type="entry name" value="Homeobox_CS"/>
</dbReference>
<dbReference type="InterPro" id="IPR009057">
    <property type="entry name" value="Homeodomain-like_sf"/>
</dbReference>
<evidence type="ECO:0000256" key="9">
    <source>
        <dbReference type="PROSITE-ProRule" id="PRU00108"/>
    </source>
</evidence>
<dbReference type="PROSITE" id="PS00478">
    <property type="entry name" value="LIM_DOMAIN_1"/>
    <property type="match status" value="2"/>
</dbReference>
<dbReference type="Gene3D" id="2.10.110.10">
    <property type="entry name" value="Cysteine Rich Protein"/>
    <property type="match status" value="2"/>
</dbReference>
<dbReference type="PROSITE" id="PS50023">
    <property type="entry name" value="LIM_DOMAIN_2"/>
    <property type="match status" value="1"/>
</dbReference>
<feature type="domain" description="LIM zinc-binding" evidence="13">
    <location>
        <begin position="153"/>
        <end position="212"/>
    </location>
</feature>
<reference evidence="15 16" key="1">
    <citation type="submission" date="2024-02" db="EMBL/GenBank/DDBJ databases">
        <authorList>
            <person name="Daric V."/>
            <person name="Darras S."/>
        </authorList>
    </citation>
    <scope>NUCLEOTIDE SEQUENCE [LARGE SCALE GENOMIC DNA]</scope>
</reference>
<comment type="caution">
    <text evidence="15">The sequence shown here is derived from an EMBL/GenBank/DDBJ whole genome shotgun (WGS) entry which is preliminary data.</text>
</comment>
<keyword evidence="5 10" id="KW-0440">LIM domain</keyword>
<accession>A0ABP0F5Z6</accession>
<evidence type="ECO:0000256" key="10">
    <source>
        <dbReference type="PROSITE-ProRule" id="PRU00125"/>
    </source>
</evidence>
<keyword evidence="16" id="KW-1185">Reference proteome</keyword>
<comment type="subcellular location">
    <subcellularLocation>
        <location evidence="1 9 11">Nucleus</location>
    </subcellularLocation>
</comment>
<name>A0ABP0F5Z6_CLALP</name>
<feature type="DNA-binding region" description="Homeobox" evidence="9">
    <location>
        <begin position="375"/>
        <end position="434"/>
    </location>
</feature>
<evidence type="ECO:0000256" key="5">
    <source>
        <dbReference type="ARBA" id="ARBA00023038"/>
    </source>
</evidence>
<dbReference type="PANTHER" id="PTHR24208:SF166">
    <property type="entry name" value="LIM HOMEOBOX TRANSCRIPTION FACTOR 1 ALPHA, ISOFORM B"/>
    <property type="match status" value="1"/>
</dbReference>
<evidence type="ECO:0000256" key="6">
    <source>
        <dbReference type="ARBA" id="ARBA00023125"/>
    </source>
</evidence>
<feature type="domain" description="Homeobox" evidence="14">
    <location>
        <begin position="373"/>
        <end position="433"/>
    </location>
</feature>
<evidence type="ECO:0000256" key="7">
    <source>
        <dbReference type="ARBA" id="ARBA00023155"/>
    </source>
</evidence>
<feature type="compositionally biased region" description="Polar residues" evidence="12">
    <location>
        <begin position="294"/>
        <end position="309"/>
    </location>
</feature>
<keyword evidence="6 9" id="KW-0238">DNA-binding</keyword>
<feature type="compositionally biased region" description="Basic and acidic residues" evidence="12">
    <location>
        <begin position="354"/>
        <end position="363"/>
    </location>
</feature>
<evidence type="ECO:0000256" key="11">
    <source>
        <dbReference type="RuleBase" id="RU000682"/>
    </source>
</evidence>
<keyword evidence="2 10" id="KW-0479">Metal-binding</keyword>
<evidence type="ECO:0000256" key="8">
    <source>
        <dbReference type="ARBA" id="ARBA00023242"/>
    </source>
</evidence>
<dbReference type="InterPro" id="IPR001356">
    <property type="entry name" value="HD"/>
</dbReference>
<sequence length="613" mass="68878">MHFPPTTTDLRYSENSSERECFDSEKFHDVKMSSNMKSSSLWPECDPLGEVGALDEICNTSLEHNSSTDVTKRHDDLAKLTLIPEEDLKKENSPVEYAAWTTQASTAMAENFTTSPKANAFEQDCTSEHFQQLCGNFCSEKTAESEISDVLRRTCQACHKPIVDKYILEVSGLLWHEACAECATCRIKLPTSCFVANGKLYCKTHYQNVCKRCAGCGLQISSKEFIIRIKGTLYVYHMSCLSCVTCKKLLQPAMEYHVYDQNSMLEPHKRLQCDVCWENHSNQHESTASYLPISNESTPATMMSTSPGVSSDLVESVLSPKSSTCPMTPKSDDDDILSSDNESTSGHLNSSKYDGGEGRKNSRDDDDSLKDNKRSKRPRTILNANQRRTFKTAFDLTPKPCRKVRETLAKDTGLTARVVQVWFQNQRAKVKKLAKRQQSQEAAAMKAREDFGIHGFDPLTPMSHQIQTILPGTDILIDPMYSQFHPHHHAPFQGQLLRPHVPWEANHREIPMYPTPFPNSTNQYQEIAGPPPNITMATAMHDVSNQQVLPNMVDHDNGYHGNIRVQEIFSKINHGDVHHTSPGPVQGCLQHCGADAANPIDHLFSMQNNYFTS</sequence>
<evidence type="ECO:0000256" key="1">
    <source>
        <dbReference type="ARBA" id="ARBA00004123"/>
    </source>
</evidence>
<dbReference type="PANTHER" id="PTHR24208">
    <property type="entry name" value="LIM/HOMEOBOX PROTEIN LHX"/>
    <property type="match status" value="1"/>
</dbReference>
<evidence type="ECO:0000259" key="14">
    <source>
        <dbReference type="PROSITE" id="PS50071"/>
    </source>
</evidence>
<keyword evidence="7 9" id="KW-0371">Homeobox</keyword>
<dbReference type="PROSITE" id="PS50071">
    <property type="entry name" value="HOMEOBOX_2"/>
    <property type="match status" value="1"/>
</dbReference>
<dbReference type="Pfam" id="PF00046">
    <property type="entry name" value="Homeodomain"/>
    <property type="match status" value="1"/>
</dbReference>
<evidence type="ECO:0000256" key="2">
    <source>
        <dbReference type="ARBA" id="ARBA00022723"/>
    </source>
</evidence>
<evidence type="ECO:0000313" key="16">
    <source>
        <dbReference type="Proteomes" id="UP001642483"/>
    </source>
</evidence>
<dbReference type="PROSITE" id="PS00027">
    <property type="entry name" value="HOMEOBOX_1"/>
    <property type="match status" value="1"/>
</dbReference>
<evidence type="ECO:0000259" key="13">
    <source>
        <dbReference type="PROSITE" id="PS50023"/>
    </source>
</evidence>
<dbReference type="Gene3D" id="1.10.10.60">
    <property type="entry name" value="Homeodomain-like"/>
    <property type="match status" value="1"/>
</dbReference>